<proteinExistence type="inferred from homology"/>
<dbReference type="InterPro" id="IPR016125">
    <property type="entry name" value="Peptidase_C15-like"/>
</dbReference>
<reference evidence="6" key="1">
    <citation type="journal article" date="2020" name="Stud. Mycol.">
        <title>101 Dothideomycetes genomes: a test case for predicting lifestyles and emergence of pathogens.</title>
        <authorList>
            <person name="Haridas S."/>
            <person name="Albert R."/>
            <person name="Binder M."/>
            <person name="Bloem J."/>
            <person name="Labutti K."/>
            <person name="Salamov A."/>
            <person name="Andreopoulos B."/>
            <person name="Baker S."/>
            <person name="Barry K."/>
            <person name="Bills G."/>
            <person name="Bluhm B."/>
            <person name="Cannon C."/>
            <person name="Castanera R."/>
            <person name="Culley D."/>
            <person name="Daum C."/>
            <person name="Ezra D."/>
            <person name="Gonzalez J."/>
            <person name="Henrissat B."/>
            <person name="Kuo A."/>
            <person name="Liang C."/>
            <person name="Lipzen A."/>
            <person name="Lutzoni F."/>
            <person name="Magnuson J."/>
            <person name="Mondo S."/>
            <person name="Nolan M."/>
            <person name="Ohm R."/>
            <person name="Pangilinan J."/>
            <person name="Park H.-J."/>
            <person name="Ramirez L."/>
            <person name="Alfaro M."/>
            <person name="Sun H."/>
            <person name="Tritt A."/>
            <person name="Yoshinaga Y."/>
            <person name="Zwiers L.-H."/>
            <person name="Turgeon B."/>
            <person name="Goodwin S."/>
            <person name="Spatafora J."/>
            <person name="Crous P."/>
            <person name="Grigoriev I."/>
        </authorList>
    </citation>
    <scope>NUCLEOTIDE SEQUENCE</scope>
    <source>
        <strain evidence="6">CBS 116005</strain>
    </source>
</reference>
<keyword evidence="3" id="KW-0645">Protease</keyword>
<dbReference type="PANTHER" id="PTHR23402">
    <property type="entry name" value="PROTEASE FAMILY C15 PYROGLUTAMYL-PEPTIDASE I-RELATED"/>
    <property type="match status" value="1"/>
</dbReference>
<comment type="similarity">
    <text evidence="1">Belongs to the peptidase C15 family.</text>
</comment>
<keyword evidence="7" id="KW-1185">Reference proteome</keyword>
<keyword evidence="5" id="KW-0788">Thiol protease</keyword>
<keyword evidence="2" id="KW-0963">Cytoplasm</keyword>
<dbReference type="GO" id="GO:0005829">
    <property type="term" value="C:cytosol"/>
    <property type="evidence" value="ECO:0007669"/>
    <property type="project" value="InterPro"/>
</dbReference>
<dbReference type="InterPro" id="IPR036440">
    <property type="entry name" value="Peptidase_C15-like_sf"/>
</dbReference>
<gene>
    <name evidence="6" type="ORF">EJ03DRAFT_105356</name>
</gene>
<evidence type="ECO:0000313" key="6">
    <source>
        <dbReference type="EMBL" id="KAF2773721.1"/>
    </source>
</evidence>
<dbReference type="Proteomes" id="UP000799436">
    <property type="component" value="Unassembled WGS sequence"/>
</dbReference>
<dbReference type="GO" id="GO:0006508">
    <property type="term" value="P:proteolysis"/>
    <property type="evidence" value="ECO:0007669"/>
    <property type="project" value="UniProtKB-KW"/>
</dbReference>
<evidence type="ECO:0000256" key="5">
    <source>
        <dbReference type="ARBA" id="ARBA00022807"/>
    </source>
</evidence>
<keyword evidence="4" id="KW-0378">Hydrolase</keyword>
<evidence type="ECO:0000256" key="2">
    <source>
        <dbReference type="ARBA" id="ARBA00022490"/>
    </source>
</evidence>
<organism evidence="6 7">
    <name type="scientific">Teratosphaeria nubilosa</name>
    <dbReference type="NCBI Taxonomy" id="161662"/>
    <lineage>
        <taxon>Eukaryota</taxon>
        <taxon>Fungi</taxon>
        <taxon>Dikarya</taxon>
        <taxon>Ascomycota</taxon>
        <taxon>Pezizomycotina</taxon>
        <taxon>Dothideomycetes</taxon>
        <taxon>Dothideomycetidae</taxon>
        <taxon>Mycosphaerellales</taxon>
        <taxon>Teratosphaeriaceae</taxon>
        <taxon>Teratosphaeria</taxon>
    </lineage>
</organism>
<dbReference type="PANTHER" id="PTHR23402:SF1">
    <property type="entry name" value="PYROGLUTAMYL-PEPTIDASE I"/>
    <property type="match status" value="1"/>
</dbReference>
<dbReference type="Pfam" id="PF01470">
    <property type="entry name" value="Peptidase_C15"/>
    <property type="match status" value="1"/>
</dbReference>
<protein>
    <submittedName>
        <fullName evidence="6">Peptidase C15, pyroglutamyl peptidase I-like protein</fullName>
    </submittedName>
</protein>
<sequence>MPIQHPVANGDSSIRNDDGGKVITILVTGFGPFQEKFPVNPSYEIARSLPQTLPRGRHDKATIHIIGYASPIRVCYEDARKLLPPLLESYGKTVDVVLHIGMASGRQYYTAERYGHRDGYARNKDVDGRLPPYDEPQAVFGDCPTKMETSLDFDDVVKKWQSAVLQIPDASPAHGAVCRPSEDAGRFLCDYTYFNSLAWYGRRSGKLEGGERNDRPVLFLHVPAESDEVGLERGRGVAIALVRAMVESYLASGELRGCSETNSEMCARHVTLSCP</sequence>
<dbReference type="Gene3D" id="3.40.630.20">
    <property type="entry name" value="Peptidase C15, pyroglutamyl peptidase I-like"/>
    <property type="match status" value="1"/>
</dbReference>
<dbReference type="EMBL" id="ML995810">
    <property type="protein sequence ID" value="KAF2773721.1"/>
    <property type="molecule type" value="Genomic_DNA"/>
</dbReference>
<evidence type="ECO:0000256" key="3">
    <source>
        <dbReference type="ARBA" id="ARBA00022670"/>
    </source>
</evidence>
<dbReference type="SUPFAM" id="SSF53182">
    <property type="entry name" value="Pyrrolidone carboxyl peptidase (pyroglutamate aminopeptidase)"/>
    <property type="match status" value="1"/>
</dbReference>
<name>A0A6G1LLA3_9PEZI</name>
<dbReference type="AlphaFoldDB" id="A0A6G1LLA3"/>
<dbReference type="InterPro" id="IPR000816">
    <property type="entry name" value="Peptidase_C15"/>
</dbReference>
<evidence type="ECO:0000256" key="1">
    <source>
        <dbReference type="ARBA" id="ARBA00006641"/>
    </source>
</evidence>
<evidence type="ECO:0000313" key="7">
    <source>
        <dbReference type="Proteomes" id="UP000799436"/>
    </source>
</evidence>
<dbReference type="GO" id="GO:0016920">
    <property type="term" value="F:pyroglutamyl-peptidase activity"/>
    <property type="evidence" value="ECO:0007669"/>
    <property type="project" value="InterPro"/>
</dbReference>
<dbReference type="OrthoDB" id="407146at2759"/>
<evidence type="ECO:0000256" key="4">
    <source>
        <dbReference type="ARBA" id="ARBA00022801"/>
    </source>
</evidence>
<dbReference type="CDD" id="cd00501">
    <property type="entry name" value="Peptidase_C15"/>
    <property type="match status" value="1"/>
</dbReference>
<accession>A0A6G1LLA3</accession>